<proteinExistence type="predicted"/>
<dbReference type="PANTHER" id="PTHR42899:SF1">
    <property type="entry name" value="SPERMATOGENESIS-ASSOCIATED PROTEIN 20"/>
    <property type="match status" value="1"/>
</dbReference>
<name>A0A914RRW1_PAREQ</name>
<dbReference type="InterPro" id="IPR024705">
    <property type="entry name" value="Ssp411"/>
</dbReference>
<accession>A0A914RRW1</accession>
<organism evidence="2 3">
    <name type="scientific">Parascaris equorum</name>
    <name type="common">Equine roundworm</name>
    <dbReference type="NCBI Taxonomy" id="6256"/>
    <lineage>
        <taxon>Eukaryota</taxon>
        <taxon>Metazoa</taxon>
        <taxon>Ecdysozoa</taxon>
        <taxon>Nematoda</taxon>
        <taxon>Chromadorea</taxon>
        <taxon>Rhabditida</taxon>
        <taxon>Spirurina</taxon>
        <taxon>Ascaridomorpha</taxon>
        <taxon>Ascaridoidea</taxon>
        <taxon>Ascarididae</taxon>
        <taxon>Parascaris</taxon>
    </lineage>
</organism>
<dbReference type="Gene3D" id="3.40.30.10">
    <property type="entry name" value="Glutaredoxin"/>
    <property type="match status" value="1"/>
</dbReference>
<dbReference type="AlphaFoldDB" id="A0A914RRW1"/>
<dbReference type="WBParaSite" id="PEQ_0000756801-mRNA-1">
    <property type="protein sequence ID" value="PEQ_0000756801-mRNA-1"/>
    <property type="gene ID" value="PEQ_0000756801"/>
</dbReference>
<dbReference type="SUPFAM" id="SSF52833">
    <property type="entry name" value="Thioredoxin-like"/>
    <property type="match status" value="1"/>
</dbReference>
<protein>
    <submittedName>
        <fullName evidence="3">DUF255 domain-containing protein</fullName>
    </submittedName>
</protein>
<dbReference type="InterPro" id="IPR036249">
    <property type="entry name" value="Thioredoxin-like_sf"/>
</dbReference>
<evidence type="ECO:0000313" key="3">
    <source>
        <dbReference type="WBParaSite" id="PEQ_0000756801-mRNA-1"/>
    </source>
</evidence>
<reference evidence="3" key="1">
    <citation type="submission" date="2022-11" db="UniProtKB">
        <authorList>
            <consortium name="WormBaseParasite"/>
        </authorList>
    </citation>
    <scope>IDENTIFICATION</scope>
</reference>
<evidence type="ECO:0000259" key="1">
    <source>
        <dbReference type="Pfam" id="PF03190"/>
    </source>
</evidence>
<dbReference type="GO" id="GO:0005975">
    <property type="term" value="P:carbohydrate metabolic process"/>
    <property type="evidence" value="ECO:0007669"/>
    <property type="project" value="InterPro"/>
</dbReference>
<dbReference type="Pfam" id="PF03190">
    <property type="entry name" value="Thioredox_DsbH"/>
    <property type="match status" value="1"/>
</dbReference>
<dbReference type="InterPro" id="IPR004879">
    <property type="entry name" value="Ssp411-like_TRX"/>
</dbReference>
<evidence type="ECO:0000313" key="2">
    <source>
        <dbReference type="Proteomes" id="UP000887564"/>
    </source>
</evidence>
<feature type="domain" description="Spermatogenesis-associated protein 20-like TRX" evidence="1">
    <location>
        <begin position="20"/>
        <end position="88"/>
    </location>
</feature>
<keyword evidence="2" id="KW-1185">Reference proteome</keyword>
<dbReference type="InterPro" id="IPR008928">
    <property type="entry name" value="6-hairpin_glycosidase_sf"/>
</dbReference>
<dbReference type="SUPFAM" id="SSF48208">
    <property type="entry name" value="Six-hairpin glycosidases"/>
    <property type="match status" value="1"/>
</dbReference>
<dbReference type="Proteomes" id="UP000887564">
    <property type="component" value="Unplaced"/>
</dbReference>
<sequence length="376" mass="41810">MNRRNCVHELQITTLPDNVIGYSTCHWCHVMARESFENRTIADILNENFVSIKVDREERPDVDKLYMTFIQAISGGGGWPMSWQVEGDQIRSQGFALANAIKKAFLTNRETMPTDEVVALKCYAELADRFDETYKGFGGAPKFPNPGKLALKMVGETLEAMARGGIHDHVGKLLRVYANYSLLCGQMKEIVEDIADYVHRNLTHPEGGFHSAQDADSLPSHSAKAKREGALYDVTINGDSNVDVATYFKQYFGVKTNGNCSSDTVLAAIIEKALQVLLETRAQRPEPHLDTKMLTSWNGLMISGLSRASLAVGKPELAERAQKAVEFIKKYMLSENGELLRTAYTNESGAVVHKLVFLVPQGEPSLKYFGNSSYFL</sequence>
<dbReference type="PANTHER" id="PTHR42899">
    <property type="entry name" value="SPERMATOGENESIS-ASSOCIATED PROTEIN 20"/>
    <property type="match status" value="1"/>
</dbReference>